<gene>
    <name evidence="7" type="ORF">FWILDA_LOCUS17991</name>
</gene>
<feature type="region of interest" description="Disordered" evidence="5">
    <location>
        <begin position="46"/>
        <end position="81"/>
    </location>
</feature>
<dbReference type="Pfam" id="PF00472">
    <property type="entry name" value="RF-1"/>
    <property type="match status" value="1"/>
</dbReference>
<sequence>PQLTNNELSPEYQNWESQINQITDIQQITNFQARILADIQARRHDKKTAQKSYQENQAEAENLKKEKAAENPSEYSEEAKQKIEKKLKNNGLVEIETKLTQTIYQKGVKRKVADLTSRVNQVLNSKSDKNQIATLKKELLQFISSSNIYYTSHKKEVKSLLTKLENYSTNNQQSNLYRILGVNKELEIKIIDYLKRLEKNEISPPINSKKKGLLLISKSEYEKLDQEQKEYQELSQELSKEEQNLILAEVEGLKEKKAKLINKIKEQIIEEEGISQSVIMEIRPGPGGNEAGLFVRDLYRMGKGVFNYLKNESGVHRVQRIPKTAKGGEIHTSTATVVILPEFQDIKLDISKKNLKIETCRASGAGGQHVNTTDSAVKVTYTYFVNGKTETITATSQDGRSQHDNRERALTVLKDRLLEKLQTDQAKEVGNLRSSMIGSSE</sequence>
<dbReference type="Pfam" id="PF03462">
    <property type="entry name" value="PCRF"/>
    <property type="match status" value="2"/>
</dbReference>
<dbReference type="Proteomes" id="UP001153678">
    <property type="component" value="Unassembled WGS sequence"/>
</dbReference>
<dbReference type="SMART" id="SM00937">
    <property type="entry name" value="PCRF"/>
    <property type="match status" value="1"/>
</dbReference>
<keyword evidence="2" id="KW-0488">Methylation</keyword>
<protein>
    <submittedName>
        <fullName evidence="7">1047_t:CDS:1</fullName>
    </submittedName>
</protein>
<evidence type="ECO:0000313" key="8">
    <source>
        <dbReference type="Proteomes" id="UP001153678"/>
    </source>
</evidence>
<feature type="domain" description="Prokaryotic-type class I peptide chain release factors" evidence="6">
    <location>
        <begin position="361"/>
        <end position="377"/>
    </location>
</feature>
<comment type="caution">
    <text evidence="7">The sequence shown here is derived from an EMBL/GenBank/DDBJ whole genome shotgun (WGS) entry which is preliminary data.</text>
</comment>
<evidence type="ECO:0000256" key="4">
    <source>
        <dbReference type="SAM" id="Coils"/>
    </source>
</evidence>
<dbReference type="PANTHER" id="PTHR43804">
    <property type="entry name" value="LD18447P"/>
    <property type="match status" value="1"/>
</dbReference>
<dbReference type="PROSITE" id="PS00745">
    <property type="entry name" value="RF_PROK_I"/>
    <property type="match status" value="1"/>
</dbReference>
<feature type="non-terminal residue" evidence="7">
    <location>
        <position position="1"/>
    </location>
</feature>
<dbReference type="SUPFAM" id="SSF75620">
    <property type="entry name" value="Release factor"/>
    <property type="match status" value="1"/>
</dbReference>
<evidence type="ECO:0000259" key="6">
    <source>
        <dbReference type="PROSITE" id="PS00745"/>
    </source>
</evidence>
<keyword evidence="3" id="KW-0648">Protein biosynthesis</keyword>
<dbReference type="OrthoDB" id="2019491at2759"/>
<reference evidence="7" key="1">
    <citation type="submission" date="2022-08" db="EMBL/GenBank/DDBJ databases">
        <authorList>
            <person name="Kallberg Y."/>
            <person name="Tangrot J."/>
            <person name="Rosling A."/>
        </authorList>
    </citation>
    <scope>NUCLEOTIDE SEQUENCE</scope>
    <source>
        <strain evidence="7">Wild A</strain>
    </source>
</reference>
<dbReference type="InterPro" id="IPR045853">
    <property type="entry name" value="Pep_chain_release_fac_I_sf"/>
</dbReference>
<dbReference type="InterPro" id="IPR005139">
    <property type="entry name" value="PCRF"/>
</dbReference>
<comment type="similarity">
    <text evidence="1">Belongs to the prokaryotic/mitochondrial release factor family.</text>
</comment>
<dbReference type="GO" id="GO:0032543">
    <property type="term" value="P:mitochondrial translation"/>
    <property type="evidence" value="ECO:0007669"/>
    <property type="project" value="UniProtKB-ARBA"/>
</dbReference>
<dbReference type="PANTHER" id="PTHR43804:SF7">
    <property type="entry name" value="LD18447P"/>
    <property type="match status" value="1"/>
</dbReference>
<keyword evidence="4" id="KW-0175">Coiled coil</keyword>
<dbReference type="InterPro" id="IPR050057">
    <property type="entry name" value="Prokaryotic/Mito_RF"/>
</dbReference>
<organism evidence="7 8">
    <name type="scientific">Funneliformis geosporum</name>
    <dbReference type="NCBI Taxonomy" id="1117311"/>
    <lineage>
        <taxon>Eukaryota</taxon>
        <taxon>Fungi</taxon>
        <taxon>Fungi incertae sedis</taxon>
        <taxon>Mucoromycota</taxon>
        <taxon>Glomeromycotina</taxon>
        <taxon>Glomeromycetes</taxon>
        <taxon>Glomerales</taxon>
        <taxon>Glomeraceae</taxon>
        <taxon>Funneliformis</taxon>
    </lineage>
</organism>
<evidence type="ECO:0000256" key="1">
    <source>
        <dbReference type="ARBA" id="ARBA00010835"/>
    </source>
</evidence>
<evidence type="ECO:0000256" key="3">
    <source>
        <dbReference type="ARBA" id="ARBA00022917"/>
    </source>
</evidence>
<dbReference type="AlphaFoldDB" id="A0A9W4X5X5"/>
<dbReference type="Gene3D" id="3.30.70.1660">
    <property type="match status" value="1"/>
</dbReference>
<dbReference type="GO" id="GO:0003747">
    <property type="term" value="F:translation release factor activity"/>
    <property type="evidence" value="ECO:0007669"/>
    <property type="project" value="InterPro"/>
</dbReference>
<evidence type="ECO:0000313" key="7">
    <source>
        <dbReference type="EMBL" id="CAI2197265.1"/>
    </source>
</evidence>
<proteinExistence type="inferred from homology"/>
<keyword evidence="8" id="KW-1185">Reference proteome</keyword>
<feature type="coiled-coil region" evidence="4">
    <location>
        <begin position="217"/>
        <end position="270"/>
    </location>
</feature>
<evidence type="ECO:0000256" key="5">
    <source>
        <dbReference type="SAM" id="MobiDB-lite"/>
    </source>
</evidence>
<evidence type="ECO:0000256" key="2">
    <source>
        <dbReference type="ARBA" id="ARBA00022481"/>
    </source>
</evidence>
<dbReference type="EMBL" id="CAMKVN010015954">
    <property type="protein sequence ID" value="CAI2197265.1"/>
    <property type="molecule type" value="Genomic_DNA"/>
</dbReference>
<feature type="non-terminal residue" evidence="7">
    <location>
        <position position="441"/>
    </location>
</feature>
<dbReference type="GO" id="GO:0005739">
    <property type="term" value="C:mitochondrion"/>
    <property type="evidence" value="ECO:0007669"/>
    <property type="project" value="GOC"/>
</dbReference>
<dbReference type="Gene3D" id="3.30.160.20">
    <property type="match status" value="1"/>
</dbReference>
<accession>A0A9W4X5X5</accession>
<dbReference type="InterPro" id="IPR000352">
    <property type="entry name" value="Pep_chain_release_fac_I"/>
</dbReference>
<name>A0A9W4X5X5_9GLOM</name>